<dbReference type="VEuPathDB" id="MicrosporidiaDB:AEWQ_041520"/>
<protein>
    <recommendedName>
        <fullName evidence="1">Rab-GAP TBC domain-containing protein</fullName>
    </recommendedName>
</protein>
<proteinExistence type="predicted"/>
<dbReference type="PROSITE" id="PS50086">
    <property type="entry name" value="TBC_RABGAP"/>
    <property type="match status" value="1"/>
</dbReference>
<evidence type="ECO:0000313" key="2">
    <source>
        <dbReference type="EMBL" id="AGE95253.1"/>
    </source>
</evidence>
<gene>
    <name evidence="2" type="ORF">ECU04_1530</name>
</gene>
<dbReference type="PANTHER" id="PTHR22957:SF661">
    <property type="entry name" value="GH16847P"/>
    <property type="match status" value="1"/>
</dbReference>
<evidence type="ECO:0000259" key="1">
    <source>
        <dbReference type="PROSITE" id="PS50086"/>
    </source>
</evidence>
<dbReference type="InterPro" id="IPR035969">
    <property type="entry name" value="Rab-GAP_TBC_sf"/>
</dbReference>
<dbReference type="VEuPathDB" id="MicrosporidiaDB:M970_041520"/>
<feature type="domain" description="Rab-GAP TBC" evidence="1">
    <location>
        <begin position="27"/>
        <end position="258"/>
    </location>
</feature>
<dbReference type="InterPro" id="IPR000195">
    <property type="entry name" value="Rab-GAP-TBC_dom"/>
</dbReference>
<dbReference type="SUPFAM" id="SSF47923">
    <property type="entry name" value="Ypt/Rab-GAP domain of gyp1p"/>
    <property type="match status" value="2"/>
</dbReference>
<dbReference type="PANTHER" id="PTHR22957">
    <property type="entry name" value="TBC1 DOMAIN FAMILY MEMBER GTPASE-ACTIVATING PROTEIN"/>
    <property type="match status" value="1"/>
</dbReference>
<dbReference type="SMART" id="SM00164">
    <property type="entry name" value="TBC"/>
    <property type="match status" value="1"/>
</dbReference>
<dbReference type="VEuPathDB" id="MicrosporidiaDB:ECU04_1530"/>
<dbReference type="Gene3D" id="1.10.8.270">
    <property type="entry name" value="putative rabgap domain of human tbc1 domain family member 14 like domains"/>
    <property type="match status" value="1"/>
</dbReference>
<dbReference type="Gene3D" id="1.10.472.80">
    <property type="entry name" value="Ypt/Rab-GAP domain of gyp1p, domain 3"/>
    <property type="match status" value="1"/>
</dbReference>
<organism evidence="2">
    <name type="scientific">Encephalitozoon cuniculi</name>
    <name type="common">Microsporidian parasite</name>
    <dbReference type="NCBI Taxonomy" id="6035"/>
    <lineage>
        <taxon>Eukaryota</taxon>
        <taxon>Fungi</taxon>
        <taxon>Fungi incertae sedis</taxon>
        <taxon>Microsporidia</taxon>
        <taxon>Unikaryonidae</taxon>
        <taxon>Encephalitozoon</taxon>
    </lineage>
</organism>
<dbReference type="AlphaFoldDB" id="M1K337"/>
<dbReference type="VEuPathDB" id="MicrosporidiaDB:AEWD_041530"/>
<name>M1K337_ENCCN</name>
<sequence>MVSSPGSKVFGENAIDEKLVRKLCFGGVGSKYRGIAWKIIFQVVGLRKQLHTGEVEVKYSKYVKMVVKMGCSLTNGNGCGGEGFDVDGSIPEGPDGMHYHKLALPEKIVHQIDLDIRRIDLRYRSYLGTDISYMYYRVLWLVAHKRPLLGYIQGMADILIPFILVFLHENAERAESNAYFCYARLLDEIQYNMVELQSGMIEGLDFVLQTVDPDFHKFLQEIGLEIHMFAFRWFNCLFVREFKVPILLKILDTIFASDSINESLVYFGVALLMKFKSTLVENDFSHNILFLQSIYDREWEEAEIELILSSAKFYRKVTSKQLLWSRLWH</sequence>
<dbReference type="GO" id="GO:0005096">
    <property type="term" value="F:GTPase activator activity"/>
    <property type="evidence" value="ECO:0007669"/>
    <property type="project" value="TreeGrafter"/>
</dbReference>
<reference evidence="2" key="1">
    <citation type="journal article" date="2013" name="Eukaryot. Cell">
        <title>Extremely Reduced Levels of Heterozygosity in the Vertebrate Pathogen Encephalitozoon cuniculi.</title>
        <authorList>
            <person name="Selman M."/>
            <person name="Sak B."/>
            <person name="Kvac M."/>
            <person name="Farinelli L."/>
            <person name="Weiss L.M."/>
            <person name="Corradi N."/>
        </authorList>
    </citation>
    <scope>NUCLEOTIDE SEQUENCE</scope>
</reference>
<accession>M1K337</accession>
<dbReference type="EMBL" id="KC513606">
    <property type="protein sequence ID" value="AGE95253.1"/>
    <property type="molecule type" value="Genomic_DNA"/>
</dbReference>
<dbReference type="VEuPathDB" id="MicrosporidiaDB:AEWR_041520"/>
<dbReference type="Pfam" id="PF00566">
    <property type="entry name" value="RabGAP-TBC"/>
    <property type="match status" value="1"/>
</dbReference>